<feature type="domain" description="Laminin IV type A" evidence="8">
    <location>
        <begin position="1"/>
        <end position="170"/>
    </location>
</feature>
<dbReference type="PROSITE" id="PS01248">
    <property type="entry name" value="EGF_LAM_1"/>
    <property type="match status" value="1"/>
</dbReference>
<keyword evidence="2" id="KW-0677">Repeat</keyword>
<keyword evidence="3" id="KW-1015">Disulfide bond</keyword>
<feature type="coiled-coil region" evidence="6">
    <location>
        <begin position="469"/>
        <end position="545"/>
    </location>
</feature>
<evidence type="ECO:0000256" key="4">
    <source>
        <dbReference type="ARBA" id="ARBA00023180"/>
    </source>
</evidence>
<dbReference type="SMART" id="SM00281">
    <property type="entry name" value="LamB"/>
    <property type="match status" value="1"/>
</dbReference>
<dbReference type="OrthoDB" id="10011303at2759"/>
<feature type="domain" description="Laminin G" evidence="7">
    <location>
        <begin position="1183"/>
        <end position="1335"/>
    </location>
</feature>
<dbReference type="SMART" id="SM00180">
    <property type="entry name" value="EGF_Lam"/>
    <property type="match status" value="2"/>
</dbReference>
<dbReference type="GO" id="GO:0007155">
    <property type="term" value="P:cell adhesion"/>
    <property type="evidence" value="ECO:0007669"/>
    <property type="project" value="InterPro"/>
</dbReference>
<gene>
    <name evidence="9" type="ORF">TELCIR_01347</name>
</gene>
<organism evidence="9 10">
    <name type="scientific">Teladorsagia circumcincta</name>
    <name type="common">Brown stomach worm</name>
    <name type="synonym">Ostertagia circumcincta</name>
    <dbReference type="NCBI Taxonomy" id="45464"/>
    <lineage>
        <taxon>Eukaryota</taxon>
        <taxon>Metazoa</taxon>
        <taxon>Ecdysozoa</taxon>
        <taxon>Nematoda</taxon>
        <taxon>Chromadorea</taxon>
        <taxon>Rhabditida</taxon>
        <taxon>Rhabditina</taxon>
        <taxon>Rhabditomorpha</taxon>
        <taxon>Strongyloidea</taxon>
        <taxon>Trichostrongylidae</taxon>
        <taxon>Teladorsagia</taxon>
    </lineage>
</organism>
<comment type="caution">
    <text evidence="5">Lacks conserved residue(s) required for the propagation of feature annotation.</text>
</comment>
<dbReference type="Pfam" id="PF06009">
    <property type="entry name" value="Laminin_II"/>
    <property type="match status" value="1"/>
</dbReference>
<dbReference type="InterPro" id="IPR010307">
    <property type="entry name" value="Laminin_dom_II"/>
</dbReference>
<dbReference type="EMBL" id="KZ345042">
    <property type="protein sequence ID" value="PIO76564.1"/>
    <property type="molecule type" value="Genomic_DNA"/>
</dbReference>
<feature type="coiled-coil region" evidence="6">
    <location>
        <begin position="632"/>
        <end position="659"/>
    </location>
</feature>
<dbReference type="InterPro" id="IPR001791">
    <property type="entry name" value="Laminin_G"/>
</dbReference>
<proteinExistence type="predicted"/>
<accession>A0A2G9V242</accession>
<evidence type="ECO:0000259" key="8">
    <source>
        <dbReference type="PROSITE" id="PS51115"/>
    </source>
</evidence>
<dbReference type="Gene3D" id="2.10.25.10">
    <property type="entry name" value="Laminin"/>
    <property type="match status" value="2"/>
</dbReference>
<dbReference type="Pfam" id="PF00052">
    <property type="entry name" value="Laminin_B"/>
    <property type="match status" value="1"/>
</dbReference>
<dbReference type="PROSITE" id="PS50025">
    <property type="entry name" value="LAM_G_DOMAIN"/>
    <property type="match status" value="4"/>
</dbReference>
<evidence type="ECO:0000256" key="3">
    <source>
        <dbReference type="ARBA" id="ARBA00023157"/>
    </source>
</evidence>
<keyword evidence="4" id="KW-0325">Glycoprotein</keyword>
<name>A0A2G9V242_TELCI</name>
<dbReference type="PANTHER" id="PTHR15036">
    <property type="entry name" value="PIKACHURIN-LIKE PROTEIN"/>
    <property type="match status" value="1"/>
</dbReference>
<reference evidence="9 10" key="1">
    <citation type="submission" date="2015-09" db="EMBL/GenBank/DDBJ databases">
        <title>Draft genome of the parasitic nematode Teladorsagia circumcincta isolate WARC Sus (inbred).</title>
        <authorList>
            <person name="Mitreva M."/>
        </authorList>
    </citation>
    <scope>NUCLEOTIDE SEQUENCE [LARGE SCALE GENOMIC DNA]</scope>
    <source>
        <strain evidence="9 10">S</strain>
    </source>
</reference>
<keyword evidence="1" id="KW-0732">Signal</keyword>
<dbReference type="InterPro" id="IPR000034">
    <property type="entry name" value="Laminin_IV"/>
</dbReference>
<dbReference type="InterPro" id="IPR002049">
    <property type="entry name" value="LE_dom"/>
</dbReference>
<dbReference type="InterPro" id="IPR050372">
    <property type="entry name" value="Neurexin-related_CASP"/>
</dbReference>
<dbReference type="SUPFAM" id="SSF49899">
    <property type="entry name" value="Concanavalin A-like lectins/glucanases"/>
    <property type="match status" value="4"/>
</dbReference>
<dbReference type="SMART" id="SM00282">
    <property type="entry name" value="LamG"/>
    <property type="match status" value="4"/>
</dbReference>
<dbReference type="Pfam" id="PF00054">
    <property type="entry name" value="Laminin_G_1"/>
    <property type="match status" value="1"/>
</dbReference>
<evidence type="ECO:0000256" key="6">
    <source>
        <dbReference type="SAM" id="Coils"/>
    </source>
</evidence>
<keyword evidence="6" id="KW-0175">Coiled coil</keyword>
<evidence type="ECO:0000256" key="2">
    <source>
        <dbReference type="ARBA" id="ARBA00022737"/>
    </source>
</evidence>
<evidence type="ECO:0000313" key="9">
    <source>
        <dbReference type="EMBL" id="PIO76564.1"/>
    </source>
</evidence>
<dbReference type="FunFam" id="2.60.120.200:FF:000222">
    <property type="entry name" value="Laminin-like protein epi-1"/>
    <property type="match status" value="1"/>
</dbReference>
<dbReference type="InterPro" id="IPR013320">
    <property type="entry name" value="ConA-like_dom_sf"/>
</dbReference>
<evidence type="ECO:0000313" key="10">
    <source>
        <dbReference type="Proteomes" id="UP000230423"/>
    </source>
</evidence>
<dbReference type="PANTHER" id="PTHR15036:SF67">
    <property type="entry name" value="LAMININ SUBUNIT ALPHA-LIKE PROTEIN"/>
    <property type="match status" value="1"/>
</dbReference>
<dbReference type="CDD" id="cd00110">
    <property type="entry name" value="LamG"/>
    <property type="match status" value="4"/>
</dbReference>
<evidence type="ECO:0000256" key="5">
    <source>
        <dbReference type="PROSITE-ProRule" id="PRU00122"/>
    </source>
</evidence>
<dbReference type="Proteomes" id="UP000230423">
    <property type="component" value="Unassembled WGS sequence"/>
</dbReference>
<evidence type="ECO:0000259" key="7">
    <source>
        <dbReference type="PROSITE" id="PS50025"/>
    </source>
</evidence>
<feature type="domain" description="Laminin G" evidence="7">
    <location>
        <begin position="840"/>
        <end position="996"/>
    </location>
</feature>
<protein>
    <submittedName>
        <fullName evidence="9">Laminin G domain protein</fullName>
    </submittedName>
</protein>
<dbReference type="CDD" id="cd00055">
    <property type="entry name" value="EGF_Lam"/>
    <property type="match status" value="2"/>
</dbReference>
<dbReference type="PROSITE" id="PS51115">
    <property type="entry name" value="LAMININ_IVA"/>
    <property type="match status" value="1"/>
</dbReference>
<sequence length="1635" mass="178332">MSMFTTNDPAGTLEFDNDIVTYTAGDNSTASVYFNVPIEHGADYTTSYGLLLYFQLSVQPRDDHPRMSTDADVRLIGNNMTAEFWAPEQPADPKEAFNVRVKLVPENFLSTTGEPITRDQLMMILHSLQNITIKASYYSNPSSAQLIDFGLEVSGEVSEYGQLLSCNCKPGYTGDRCDRCDAGFFGEPQRPGGSCRPCDCNDNNNLTDSRACHPITGDCYLCERNTDGRHCEYCAQCLIIGVSHAVVDVIHATAVSLPLPPNAMTRPVSVSVDQELLDFVVSTVNTDFGIMANTAAKSVTAKRISPWVRCVMCVQGNATVKKEPLAPVATSVCSHISESPLLDADDIANLLSGEQYDNFIGDARAVLGNMSQLINSAERSNTVADNDVERAMNLTDSAGELIQDIRRRAADASASVDHAKNLVASLGSHSSALIIDPRWVEYAEETLHQLEAATADGKPEEATRVPKKIAEVQEELNRRTEKLDELNKKLHQAQDKVLIVRKLFNFLNDVSKSLFIQSEEVADYLSDSQKMLKESRKNSEEARKRLIVKAASGVSTLRLEGLGKALADGRDKAIEEHSIVSGVLLEVKNLTEQAKDALESVGNSLTNLAEVRAELAEMVEPKREKRQASYDKGAVDARVRDLEIEASRLKNNFGSAQLESQNAVEAATAYSNLTDSLKSAQEKAQWAINEMTELSEGLQEKLTTMVDGMRRNVDGIRASLVSPLNETTFAEVEKSADHVNSLLVDSDKVLSTARESLAELKEATDKAVSEATDALQGIKTTRSNVKELSVLVPKLMKSYDNMHNSATNRTAKLEACVDKIAALKEQIAVARDAANRIKLGAHFEQGSSLDLAMPHRVARSAAHTDISFHFRTAKEHGIPLFFGNEEGSAGTRAVPTDDYIAVEIEYGQPKVTINLGEKPLVIRLNTRVSDNQWRQLSVERIGRSATVKLYKPNSDEIANEVRNRDFEGDIEDLTLHGEPVGLWNAKSGGAVAVRGAVPRPRTKESSALQGVSLDGEGYIVYQMGYWNPRKRAVFSLSFLTFSPDGLLFFIGKDRDFLALELSDGNVKLSLDFGSGAAQWLADTVTYNDGQWHTVMVARDERHVKMDVDGVTVAEGDAPGEMSTLSVTDYLYLGGTPTGVNTRSPIEPFRGCIKSVRLGTDEMDLYTSHASKGVRNACPLGTVNTVSILSDRSTAVFENITASDEMDVSLRFKTRRSTGTLLTIQSDEDDLLALKIEDGVLVATAGDDKVSLELASAADEQWHYVSVRKTKETLRVDVDDLHSKEERRANGDDVAKIHEVSLTGCSLAADLVKTTLATTTETAPTTHEAPVALEMTTTPMTTTVMTTTVAPTEAELPMPEPTLEPPDLVIIPLEEEATTPAGEVVKVLEEEVATTAMEPGLPVADGACALGLDPRPPKDEVDGTRFGLQPNSRLEYEVMPDSFDKSGTFSLQIRPTAFNGVILFATNDKHTDHIGLFLLNGRLVLSFDTGSGQTIIHSNRSILNGEWHSVKASRRGNEGLLVVDEESAEAVVSAGTDAIDTQPPLYLGGIPNELASYARTIVPGVRSEFGGCIREFKLNDKKFDTIARDHGIGECSARTESGLYFGKEGGYAILKKEFQVIFFSEAQVYGQSCFLQ</sequence>
<feature type="domain" description="Laminin G" evidence="7">
    <location>
        <begin position="1422"/>
        <end position="1594"/>
    </location>
</feature>
<evidence type="ECO:0000256" key="1">
    <source>
        <dbReference type="ARBA" id="ARBA00022729"/>
    </source>
</evidence>
<keyword evidence="10" id="KW-1185">Reference proteome</keyword>
<dbReference type="Pfam" id="PF02210">
    <property type="entry name" value="Laminin_G_2"/>
    <property type="match status" value="3"/>
</dbReference>
<dbReference type="GO" id="GO:0005576">
    <property type="term" value="C:extracellular region"/>
    <property type="evidence" value="ECO:0007669"/>
    <property type="project" value="UniProtKB-ARBA"/>
</dbReference>
<feature type="domain" description="Laminin G" evidence="7">
    <location>
        <begin position="1008"/>
        <end position="1177"/>
    </location>
</feature>
<dbReference type="Gene3D" id="2.60.120.200">
    <property type="match status" value="4"/>
</dbReference>
<dbReference type="Pfam" id="PF00053">
    <property type="entry name" value="EGF_laminin"/>
    <property type="match status" value="2"/>
</dbReference>